<dbReference type="Gene3D" id="3.60.140.10">
    <property type="entry name" value="CNF1/YfiH-like putative cysteine hydrolases"/>
    <property type="match status" value="1"/>
</dbReference>
<dbReference type="NCBIfam" id="TIGR00726">
    <property type="entry name" value="peptidoglycan editing factor PgeF"/>
    <property type="match status" value="1"/>
</dbReference>
<evidence type="ECO:0000256" key="7">
    <source>
        <dbReference type="ARBA" id="ARBA00047989"/>
    </source>
</evidence>
<dbReference type="PANTHER" id="PTHR30616:SF2">
    <property type="entry name" value="PURINE NUCLEOSIDE PHOSPHORYLASE LACC1"/>
    <property type="match status" value="1"/>
</dbReference>
<reference evidence="11 12" key="1">
    <citation type="submission" date="2018-07" db="EMBL/GenBank/DDBJ databases">
        <title>Genome sequencing of Runella.</title>
        <authorList>
            <person name="Baek M.-G."/>
            <person name="Yi H."/>
        </authorList>
    </citation>
    <scope>NUCLEOTIDE SEQUENCE [LARGE SCALE GENOMIC DNA]</scope>
    <source>
        <strain evidence="11 12">HYN0085</strain>
    </source>
</reference>
<keyword evidence="12" id="KW-1185">Reference proteome</keyword>
<dbReference type="OrthoDB" id="4279at2"/>
<evidence type="ECO:0000313" key="11">
    <source>
        <dbReference type="EMBL" id="AXE21763.1"/>
    </source>
</evidence>
<evidence type="ECO:0000256" key="1">
    <source>
        <dbReference type="ARBA" id="ARBA00000553"/>
    </source>
</evidence>
<organism evidence="11 12">
    <name type="scientific">Runella rosea</name>
    <dbReference type="NCBI Taxonomy" id="2259595"/>
    <lineage>
        <taxon>Bacteria</taxon>
        <taxon>Pseudomonadati</taxon>
        <taxon>Bacteroidota</taxon>
        <taxon>Cytophagia</taxon>
        <taxon>Cytophagales</taxon>
        <taxon>Spirosomataceae</taxon>
        <taxon>Runella</taxon>
    </lineage>
</organism>
<dbReference type="Proteomes" id="UP000251993">
    <property type="component" value="Chromosome"/>
</dbReference>
<keyword evidence="4" id="KW-0479">Metal-binding</keyword>
<protein>
    <recommendedName>
        <fullName evidence="10">Purine nucleoside phosphorylase</fullName>
    </recommendedName>
</protein>
<evidence type="ECO:0000256" key="10">
    <source>
        <dbReference type="RuleBase" id="RU361274"/>
    </source>
</evidence>
<dbReference type="Pfam" id="PF02578">
    <property type="entry name" value="Cu-oxidase_4"/>
    <property type="match status" value="1"/>
</dbReference>
<evidence type="ECO:0000256" key="5">
    <source>
        <dbReference type="ARBA" id="ARBA00022801"/>
    </source>
</evidence>
<evidence type="ECO:0000256" key="8">
    <source>
        <dbReference type="ARBA" id="ARBA00048968"/>
    </source>
</evidence>
<comment type="catalytic activity">
    <reaction evidence="1">
        <text>inosine + phosphate = alpha-D-ribose 1-phosphate + hypoxanthine</text>
        <dbReference type="Rhea" id="RHEA:27646"/>
        <dbReference type="ChEBI" id="CHEBI:17368"/>
        <dbReference type="ChEBI" id="CHEBI:17596"/>
        <dbReference type="ChEBI" id="CHEBI:43474"/>
        <dbReference type="ChEBI" id="CHEBI:57720"/>
        <dbReference type="EC" id="2.4.2.1"/>
    </reaction>
    <physiologicalReaction direction="left-to-right" evidence="1">
        <dbReference type="Rhea" id="RHEA:27647"/>
    </physiologicalReaction>
</comment>
<dbReference type="GO" id="GO:0005507">
    <property type="term" value="F:copper ion binding"/>
    <property type="evidence" value="ECO:0007669"/>
    <property type="project" value="TreeGrafter"/>
</dbReference>
<dbReference type="AlphaFoldDB" id="A0A344TSZ2"/>
<dbReference type="KEGG" id="run:DR864_27820"/>
<sequence>MQLFHSPTIFQRFPNLIAAESRRNGGVSASPFSSLNLGINTKDAPENVLENRRLFFEKLEISEARLASSYQVHGDSIQIVTEPGRTEGFDALVTDVPEVVLGVTVADCTPVLIYDAHRRVVGAVHAGWRGTVSQLVYKTLETMHAEYGTAPGDCFAYVGTCIDENAFEVGEEVAEQFSDKFKRFDTVSGKFLVDLKRANAAQLENFGIPSERIEISPYSTITHNDDYFSYRLEKGQTGRMLAVIGMKNA</sequence>
<dbReference type="CDD" id="cd16833">
    <property type="entry name" value="YfiH"/>
    <property type="match status" value="1"/>
</dbReference>
<comment type="catalytic activity">
    <reaction evidence="7">
        <text>adenosine + H2O + H(+) = inosine + NH4(+)</text>
        <dbReference type="Rhea" id="RHEA:24408"/>
        <dbReference type="ChEBI" id="CHEBI:15377"/>
        <dbReference type="ChEBI" id="CHEBI:15378"/>
        <dbReference type="ChEBI" id="CHEBI:16335"/>
        <dbReference type="ChEBI" id="CHEBI:17596"/>
        <dbReference type="ChEBI" id="CHEBI:28938"/>
        <dbReference type="EC" id="3.5.4.4"/>
    </reaction>
    <physiologicalReaction direction="left-to-right" evidence="7">
        <dbReference type="Rhea" id="RHEA:24409"/>
    </physiologicalReaction>
</comment>
<dbReference type="GO" id="GO:0017061">
    <property type="term" value="F:S-methyl-5-thioadenosine phosphorylase activity"/>
    <property type="evidence" value="ECO:0007669"/>
    <property type="project" value="UniProtKB-EC"/>
</dbReference>
<comment type="similarity">
    <text evidence="2 10">Belongs to the purine nucleoside phosphorylase YfiH/LACC1 family.</text>
</comment>
<keyword evidence="6" id="KW-0862">Zinc</keyword>
<dbReference type="PANTHER" id="PTHR30616">
    <property type="entry name" value="UNCHARACTERIZED PROTEIN YFIH"/>
    <property type="match status" value="1"/>
</dbReference>
<dbReference type="SUPFAM" id="SSF64438">
    <property type="entry name" value="CNF1/YfiH-like putative cysteine hydrolases"/>
    <property type="match status" value="1"/>
</dbReference>
<proteinExistence type="inferred from homology"/>
<gene>
    <name evidence="11" type="primary">pgeF</name>
    <name evidence="11" type="ORF">DR864_27820</name>
</gene>
<evidence type="ECO:0000256" key="9">
    <source>
        <dbReference type="ARBA" id="ARBA00049893"/>
    </source>
</evidence>
<keyword evidence="5" id="KW-0378">Hydrolase</keyword>
<comment type="catalytic activity">
    <reaction evidence="8">
        <text>adenosine + phosphate = alpha-D-ribose 1-phosphate + adenine</text>
        <dbReference type="Rhea" id="RHEA:27642"/>
        <dbReference type="ChEBI" id="CHEBI:16335"/>
        <dbReference type="ChEBI" id="CHEBI:16708"/>
        <dbReference type="ChEBI" id="CHEBI:43474"/>
        <dbReference type="ChEBI" id="CHEBI:57720"/>
        <dbReference type="EC" id="2.4.2.1"/>
    </reaction>
    <physiologicalReaction direction="left-to-right" evidence="8">
        <dbReference type="Rhea" id="RHEA:27643"/>
    </physiologicalReaction>
</comment>
<evidence type="ECO:0000313" key="12">
    <source>
        <dbReference type="Proteomes" id="UP000251993"/>
    </source>
</evidence>
<evidence type="ECO:0000256" key="6">
    <source>
        <dbReference type="ARBA" id="ARBA00022833"/>
    </source>
</evidence>
<evidence type="ECO:0000256" key="3">
    <source>
        <dbReference type="ARBA" id="ARBA00022679"/>
    </source>
</evidence>
<dbReference type="InterPro" id="IPR011324">
    <property type="entry name" value="Cytotoxic_necrot_fac-like_cat"/>
</dbReference>
<dbReference type="InterPro" id="IPR003730">
    <property type="entry name" value="Cu_polyphenol_OxRdtase"/>
</dbReference>
<dbReference type="RefSeq" id="WP_114070503.1">
    <property type="nucleotide sequence ID" value="NZ_CP030850.1"/>
</dbReference>
<keyword evidence="3" id="KW-0808">Transferase</keyword>
<dbReference type="EMBL" id="CP030850">
    <property type="protein sequence ID" value="AXE21763.1"/>
    <property type="molecule type" value="Genomic_DNA"/>
</dbReference>
<evidence type="ECO:0000256" key="4">
    <source>
        <dbReference type="ARBA" id="ARBA00022723"/>
    </source>
</evidence>
<dbReference type="InterPro" id="IPR038371">
    <property type="entry name" value="Cu_polyphenol_OxRdtase_sf"/>
</dbReference>
<dbReference type="GO" id="GO:0016787">
    <property type="term" value="F:hydrolase activity"/>
    <property type="evidence" value="ECO:0007669"/>
    <property type="project" value="UniProtKB-KW"/>
</dbReference>
<comment type="catalytic activity">
    <reaction evidence="9">
        <text>S-methyl-5'-thioadenosine + phosphate = 5-(methylsulfanyl)-alpha-D-ribose 1-phosphate + adenine</text>
        <dbReference type="Rhea" id="RHEA:11852"/>
        <dbReference type="ChEBI" id="CHEBI:16708"/>
        <dbReference type="ChEBI" id="CHEBI:17509"/>
        <dbReference type="ChEBI" id="CHEBI:43474"/>
        <dbReference type="ChEBI" id="CHEBI:58533"/>
        <dbReference type="EC" id="2.4.2.28"/>
    </reaction>
    <physiologicalReaction direction="left-to-right" evidence="9">
        <dbReference type="Rhea" id="RHEA:11853"/>
    </physiologicalReaction>
</comment>
<evidence type="ECO:0000256" key="2">
    <source>
        <dbReference type="ARBA" id="ARBA00007353"/>
    </source>
</evidence>
<name>A0A344TSZ2_9BACT</name>
<accession>A0A344TSZ2</accession>